<dbReference type="GO" id="GO:0005886">
    <property type="term" value="C:plasma membrane"/>
    <property type="evidence" value="ECO:0007669"/>
    <property type="project" value="UniProtKB-SubCell"/>
</dbReference>
<accession>A0A558HKM7</accession>
<dbReference type="PANTHER" id="PTHR42865">
    <property type="entry name" value="PROTON/GLUTAMATE-ASPARTATE SYMPORTER"/>
    <property type="match status" value="1"/>
</dbReference>
<dbReference type="AlphaFoldDB" id="A0A558HKM7"/>
<feature type="transmembrane region" description="Helical" evidence="6">
    <location>
        <begin position="233"/>
        <end position="251"/>
    </location>
</feature>
<comment type="subcellular location">
    <subcellularLocation>
        <location evidence="1">Membrane</location>
        <topology evidence="1">Multi-pass membrane protein</topology>
    </subcellularLocation>
</comment>
<evidence type="ECO:0000313" key="8">
    <source>
        <dbReference type="Proteomes" id="UP000319941"/>
    </source>
</evidence>
<feature type="transmembrane region" description="Helical" evidence="6">
    <location>
        <begin position="160"/>
        <end position="182"/>
    </location>
</feature>
<feature type="transmembrane region" description="Helical" evidence="6">
    <location>
        <begin position="331"/>
        <end position="354"/>
    </location>
</feature>
<keyword evidence="8" id="KW-1185">Reference proteome</keyword>
<feature type="transmembrane region" description="Helical" evidence="6">
    <location>
        <begin position="42"/>
        <end position="59"/>
    </location>
</feature>
<keyword evidence="4 6" id="KW-1133">Transmembrane helix</keyword>
<feature type="transmembrane region" description="Helical" evidence="6">
    <location>
        <begin position="121"/>
        <end position="140"/>
    </location>
</feature>
<organism evidence="7 8">
    <name type="scientific">Cobetia crustatorum</name>
    <dbReference type="NCBI Taxonomy" id="553385"/>
    <lineage>
        <taxon>Bacteria</taxon>
        <taxon>Pseudomonadati</taxon>
        <taxon>Pseudomonadota</taxon>
        <taxon>Gammaproteobacteria</taxon>
        <taxon>Oceanospirillales</taxon>
        <taxon>Halomonadaceae</taxon>
        <taxon>Cobetia</taxon>
    </lineage>
</organism>
<evidence type="ECO:0000313" key="7">
    <source>
        <dbReference type="EMBL" id="TVU69684.1"/>
    </source>
</evidence>
<dbReference type="InterPro" id="IPR001991">
    <property type="entry name" value="Na-dicarboxylate_symporter"/>
</dbReference>
<evidence type="ECO:0000256" key="2">
    <source>
        <dbReference type="ARBA" id="ARBA00022448"/>
    </source>
</evidence>
<evidence type="ECO:0000256" key="5">
    <source>
        <dbReference type="ARBA" id="ARBA00023136"/>
    </source>
</evidence>
<evidence type="ECO:0000256" key="4">
    <source>
        <dbReference type="ARBA" id="ARBA00022989"/>
    </source>
</evidence>
<dbReference type="EMBL" id="VNFH01000007">
    <property type="protein sequence ID" value="TVU69684.1"/>
    <property type="molecule type" value="Genomic_DNA"/>
</dbReference>
<keyword evidence="3 6" id="KW-0812">Transmembrane</keyword>
<dbReference type="Proteomes" id="UP000319941">
    <property type="component" value="Unassembled WGS sequence"/>
</dbReference>
<dbReference type="OrthoDB" id="9768885at2"/>
<keyword evidence="5 6" id="KW-0472">Membrane</keyword>
<feature type="transmembrane region" description="Helical" evidence="6">
    <location>
        <begin position="194"/>
        <end position="213"/>
    </location>
</feature>
<comment type="caution">
    <text evidence="7">The sequence shown here is derived from an EMBL/GenBank/DDBJ whole genome shotgun (WGS) entry which is preliminary data.</text>
</comment>
<dbReference type="Pfam" id="PF00375">
    <property type="entry name" value="SDF"/>
    <property type="match status" value="1"/>
</dbReference>
<feature type="transmembrane region" description="Helical" evidence="6">
    <location>
        <begin position="302"/>
        <end position="319"/>
    </location>
</feature>
<evidence type="ECO:0000256" key="3">
    <source>
        <dbReference type="ARBA" id="ARBA00022692"/>
    </source>
</evidence>
<proteinExistence type="predicted"/>
<dbReference type="PRINTS" id="PR00173">
    <property type="entry name" value="EDTRNSPORT"/>
</dbReference>
<dbReference type="SUPFAM" id="SSF118215">
    <property type="entry name" value="Proton glutamate symport protein"/>
    <property type="match status" value="1"/>
</dbReference>
<evidence type="ECO:0000256" key="1">
    <source>
        <dbReference type="ARBA" id="ARBA00004141"/>
    </source>
</evidence>
<sequence>MNLIFRLVLGIVVGIMLGQWAPDSLIRALLTFKVLFGELLEYSIPLIILFFIMSGIARLERSSGRLLVLTIALAYASTTLAGLMSAIVGVELVPHIVHHGQLPASQIVVLLPYFTLDIPPLTDVSTALVTAFLFGIGISATAHEGMRNLADGGRDIVEWFIAKALIPALPFYIAGLFCEMTVAGTVANTLKSFGMILVLALALHWLWLTLLYVTSGMSTGRAPVQALRHMLPAYFTAAGTMSSAATIPVTVRQCRMNHISPSVASFAIPLLATIHMCGSAITLTICAIGVMLVTPGLPAPDVITLLPFIAALGVTIIAAPGSPGGAAMTSVGVLQTLLGFDAAAVGLMMALYLAQDSFGTACNVAGDGALVQWIDRFAEAEQDRQRYR</sequence>
<dbReference type="PANTHER" id="PTHR42865:SF8">
    <property type="entry name" value="SERINE_THREONINE TRANSPORTER SSTT"/>
    <property type="match status" value="1"/>
</dbReference>
<reference evidence="7 8" key="1">
    <citation type="submission" date="2019-07" db="EMBL/GenBank/DDBJ databases">
        <title>Diversity of Bacteria from Kongsfjorden, Arctic.</title>
        <authorList>
            <person name="Yu Y."/>
        </authorList>
    </citation>
    <scope>NUCLEOTIDE SEQUENCE [LARGE SCALE GENOMIC DNA]</scope>
    <source>
        <strain evidence="7 8">SM1923</strain>
    </source>
</reference>
<gene>
    <name evidence="7" type="ORF">FQP86_11300</name>
</gene>
<evidence type="ECO:0000256" key="6">
    <source>
        <dbReference type="SAM" id="Phobius"/>
    </source>
</evidence>
<dbReference type="GO" id="GO:0015293">
    <property type="term" value="F:symporter activity"/>
    <property type="evidence" value="ECO:0007669"/>
    <property type="project" value="UniProtKB-KW"/>
</dbReference>
<dbReference type="RefSeq" id="WP_088743854.1">
    <property type="nucleotide sequence ID" value="NZ_CAWOWR010000127.1"/>
</dbReference>
<protein>
    <submittedName>
        <fullName evidence="7">Dicarboxylate/amino acid:cation symporter</fullName>
    </submittedName>
</protein>
<keyword evidence="2" id="KW-0813">Transport</keyword>
<dbReference type="InterPro" id="IPR036458">
    <property type="entry name" value="Na:dicarbo_symporter_sf"/>
</dbReference>
<dbReference type="STRING" id="553385.GCA_000591415_01587"/>
<dbReference type="Gene3D" id="1.10.3860.10">
    <property type="entry name" value="Sodium:dicarboxylate symporter"/>
    <property type="match status" value="1"/>
</dbReference>
<feature type="transmembrane region" description="Helical" evidence="6">
    <location>
        <begin position="263"/>
        <end position="290"/>
    </location>
</feature>
<feature type="transmembrane region" description="Helical" evidence="6">
    <location>
        <begin position="66"/>
        <end position="90"/>
    </location>
</feature>
<name>A0A558HKM7_9GAMM</name>